<proteinExistence type="predicted"/>
<reference evidence="2" key="1">
    <citation type="journal article" date="2021" name="PeerJ">
        <title>Extensive microbial diversity within the chicken gut microbiome revealed by metagenomics and culture.</title>
        <authorList>
            <person name="Gilroy R."/>
            <person name="Ravi A."/>
            <person name="Getino M."/>
            <person name="Pursley I."/>
            <person name="Horton D.L."/>
            <person name="Alikhan N.F."/>
            <person name="Baker D."/>
            <person name="Gharbi K."/>
            <person name="Hall N."/>
            <person name="Watson M."/>
            <person name="Adriaenssens E.M."/>
            <person name="Foster-Nyarko E."/>
            <person name="Jarju S."/>
            <person name="Secka A."/>
            <person name="Antonio M."/>
            <person name="Oren A."/>
            <person name="Chaudhuri R.R."/>
            <person name="La Ragione R."/>
            <person name="Hildebrand F."/>
            <person name="Pallen M.J."/>
        </authorList>
    </citation>
    <scope>NUCLEOTIDE SEQUENCE</scope>
    <source>
        <strain evidence="2">ChiW7-2402</strain>
    </source>
</reference>
<dbReference type="EMBL" id="DXBB01000027">
    <property type="protein sequence ID" value="HIZ72190.1"/>
    <property type="molecule type" value="Genomic_DNA"/>
</dbReference>
<reference evidence="2" key="2">
    <citation type="submission" date="2021-04" db="EMBL/GenBank/DDBJ databases">
        <authorList>
            <person name="Gilroy R."/>
        </authorList>
    </citation>
    <scope>NUCLEOTIDE SEQUENCE</scope>
    <source>
        <strain evidence="2">ChiW7-2402</strain>
    </source>
</reference>
<feature type="chain" id="PRO_5039174080" description="Lipoprotein" evidence="1">
    <location>
        <begin position="23"/>
        <end position="166"/>
    </location>
</feature>
<evidence type="ECO:0000256" key="1">
    <source>
        <dbReference type="SAM" id="SignalP"/>
    </source>
</evidence>
<feature type="signal peptide" evidence="1">
    <location>
        <begin position="1"/>
        <end position="22"/>
    </location>
</feature>
<dbReference type="AlphaFoldDB" id="A0A9D2G4W5"/>
<sequence>MRRRTLWAAVMAAVLCLAGVLAGCKPEEQEKGMFDGIEVVSFAYTPENEPMQVRLRRSEDASLVDEMIVLVEEAPFEVLGETEADALWEGLMESIGEVRTIFIIFSSEEHDLFPNSSAAIVPEDDVRLIISPDGSAWLGYHGEDHAAAAGSFDFAELAAFIGEHRS</sequence>
<organism evidence="2 3">
    <name type="scientific">Candidatus Gallimonas intestinavium</name>
    <dbReference type="NCBI Taxonomy" id="2838603"/>
    <lineage>
        <taxon>Bacteria</taxon>
        <taxon>Bacillati</taxon>
        <taxon>Bacillota</taxon>
        <taxon>Clostridia</taxon>
        <taxon>Candidatus Gallimonas</taxon>
    </lineage>
</organism>
<evidence type="ECO:0000313" key="3">
    <source>
        <dbReference type="Proteomes" id="UP000824102"/>
    </source>
</evidence>
<dbReference type="PROSITE" id="PS51257">
    <property type="entry name" value="PROKAR_LIPOPROTEIN"/>
    <property type="match status" value="1"/>
</dbReference>
<comment type="caution">
    <text evidence="2">The sequence shown here is derived from an EMBL/GenBank/DDBJ whole genome shotgun (WGS) entry which is preliminary data.</text>
</comment>
<dbReference type="Proteomes" id="UP000824102">
    <property type="component" value="Unassembled WGS sequence"/>
</dbReference>
<gene>
    <name evidence="2" type="ORF">H9964_01255</name>
</gene>
<name>A0A9D2G4W5_9FIRM</name>
<keyword evidence="1" id="KW-0732">Signal</keyword>
<evidence type="ECO:0000313" key="2">
    <source>
        <dbReference type="EMBL" id="HIZ72190.1"/>
    </source>
</evidence>
<evidence type="ECO:0008006" key="4">
    <source>
        <dbReference type="Google" id="ProtNLM"/>
    </source>
</evidence>
<accession>A0A9D2G4W5</accession>
<protein>
    <recommendedName>
        <fullName evidence="4">Lipoprotein</fullName>
    </recommendedName>
</protein>